<organism evidence="1">
    <name type="scientific">Leptolyngbya sp. NK1-12</name>
    <dbReference type="NCBI Taxonomy" id="2547451"/>
    <lineage>
        <taxon>Bacteria</taxon>
        <taxon>Bacillati</taxon>
        <taxon>Cyanobacteriota</taxon>
        <taxon>Cyanophyceae</taxon>
        <taxon>Leptolyngbyales</taxon>
        <taxon>Leptolyngbyaceae</taxon>
        <taxon>Leptolyngbya group</taxon>
        <taxon>Leptolyngbya</taxon>
    </lineage>
</organism>
<sequence>MLERVPVQANTLQSIASELIGVPISADLATEHVAVIENFMRDVEKLRALPIKEIVPPLVFIPEEDKR</sequence>
<dbReference type="AlphaFoldDB" id="A0AA97AH36"/>
<proteinExistence type="predicted"/>
<dbReference type="RefSeq" id="WP_316429778.1">
    <property type="nucleotide sequence ID" value="NZ_CP053586.1"/>
</dbReference>
<protein>
    <submittedName>
        <fullName evidence="1">Uncharacterized protein</fullName>
    </submittedName>
</protein>
<reference evidence="1" key="1">
    <citation type="submission" date="2020-05" db="EMBL/GenBank/DDBJ databases">
        <authorList>
            <person name="Zhu T."/>
            <person name="Keshari N."/>
            <person name="Lu X."/>
        </authorList>
    </citation>
    <scope>NUCLEOTIDE SEQUENCE</scope>
    <source>
        <strain evidence="1">NK1-12</strain>
    </source>
</reference>
<dbReference type="EMBL" id="CP053586">
    <property type="protein sequence ID" value="WNZ24134.1"/>
    <property type="molecule type" value="Genomic_DNA"/>
</dbReference>
<evidence type="ECO:0000313" key="1">
    <source>
        <dbReference type="EMBL" id="WNZ24134.1"/>
    </source>
</evidence>
<name>A0AA97AH36_9CYAN</name>
<gene>
    <name evidence="1" type="ORF">HJG54_15555</name>
</gene>
<accession>A0AA97AH36</accession>